<dbReference type="InterPro" id="IPR020846">
    <property type="entry name" value="MFS_dom"/>
</dbReference>
<dbReference type="PROSITE" id="PS50850">
    <property type="entry name" value="MFS"/>
    <property type="match status" value="1"/>
</dbReference>
<comment type="caution">
    <text evidence="6">The sequence shown here is derived from an EMBL/GenBank/DDBJ whole genome shotgun (WGS) entry which is preliminary data.</text>
</comment>
<keyword evidence="1 4" id="KW-0812">Transmembrane</keyword>
<evidence type="ECO:0000259" key="5">
    <source>
        <dbReference type="PROSITE" id="PS50850"/>
    </source>
</evidence>
<feature type="transmembrane region" description="Helical" evidence="4">
    <location>
        <begin position="281"/>
        <end position="301"/>
    </location>
</feature>
<feature type="transmembrane region" description="Helical" evidence="4">
    <location>
        <begin position="338"/>
        <end position="360"/>
    </location>
</feature>
<organism evidence="6 7">
    <name type="scientific">Ancylobacter amanitiformis</name>
    <dbReference type="NCBI Taxonomy" id="217069"/>
    <lineage>
        <taxon>Bacteria</taxon>
        <taxon>Pseudomonadati</taxon>
        <taxon>Pseudomonadota</taxon>
        <taxon>Alphaproteobacteria</taxon>
        <taxon>Hyphomicrobiales</taxon>
        <taxon>Xanthobacteraceae</taxon>
        <taxon>Ancylobacter</taxon>
    </lineage>
</organism>
<dbReference type="InterPro" id="IPR011701">
    <property type="entry name" value="MFS"/>
</dbReference>
<feature type="transmembrane region" description="Helical" evidence="4">
    <location>
        <begin position="218"/>
        <end position="241"/>
    </location>
</feature>
<feature type="transmembrane region" description="Helical" evidence="4">
    <location>
        <begin position="110"/>
        <end position="127"/>
    </location>
</feature>
<dbReference type="Pfam" id="PF07690">
    <property type="entry name" value="MFS_1"/>
    <property type="match status" value="1"/>
</dbReference>
<dbReference type="InterPro" id="IPR047200">
    <property type="entry name" value="MFS_YcaD-like"/>
</dbReference>
<feature type="transmembrane region" description="Helical" evidence="4">
    <location>
        <begin position="307"/>
        <end position="331"/>
    </location>
</feature>
<evidence type="ECO:0000313" key="6">
    <source>
        <dbReference type="EMBL" id="MDQ0512281.1"/>
    </source>
</evidence>
<dbReference type="PANTHER" id="PTHR23521">
    <property type="entry name" value="TRANSPORTER MFS SUPERFAMILY"/>
    <property type="match status" value="1"/>
</dbReference>
<feature type="transmembrane region" description="Helical" evidence="4">
    <location>
        <begin position="253"/>
        <end position="274"/>
    </location>
</feature>
<proteinExistence type="predicted"/>
<evidence type="ECO:0000313" key="7">
    <source>
        <dbReference type="Proteomes" id="UP001235094"/>
    </source>
</evidence>
<gene>
    <name evidence="6" type="ORF">QOZ99_003183</name>
</gene>
<feature type="transmembrane region" description="Helical" evidence="4">
    <location>
        <begin position="372"/>
        <end position="393"/>
    </location>
</feature>
<keyword evidence="2 4" id="KW-1133">Transmembrane helix</keyword>
<dbReference type="PANTHER" id="PTHR23521:SF3">
    <property type="entry name" value="MFS TRANSPORTER"/>
    <property type="match status" value="1"/>
</dbReference>
<protein>
    <submittedName>
        <fullName evidence="6">MFS family permease</fullName>
    </submittedName>
</protein>
<dbReference type="Gene3D" id="1.20.1250.20">
    <property type="entry name" value="MFS general substrate transporter like domains"/>
    <property type="match status" value="2"/>
</dbReference>
<feature type="domain" description="Major facilitator superfamily (MFS) profile" evidence="5">
    <location>
        <begin position="1"/>
        <end position="396"/>
    </location>
</feature>
<accession>A0ABU0LUB4</accession>
<dbReference type="Proteomes" id="UP001235094">
    <property type="component" value="Unassembled WGS sequence"/>
</dbReference>
<feature type="transmembrane region" description="Helical" evidence="4">
    <location>
        <begin position="12"/>
        <end position="34"/>
    </location>
</feature>
<dbReference type="RefSeq" id="WP_306890962.1">
    <property type="nucleotide sequence ID" value="NZ_JAUSVR010000011.1"/>
</dbReference>
<keyword evidence="3 4" id="KW-0472">Membrane</keyword>
<feature type="transmembrane region" description="Helical" evidence="4">
    <location>
        <begin position="139"/>
        <end position="158"/>
    </location>
</feature>
<evidence type="ECO:0000256" key="3">
    <source>
        <dbReference type="ARBA" id="ARBA00023136"/>
    </source>
</evidence>
<feature type="transmembrane region" description="Helical" evidence="4">
    <location>
        <begin position="81"/>
        <end position="98"/>
    </location>
</feature>
<feature type="transmembrane region" description="Helical" evidence="4">
    <location>
        <begin position="164"/>
        <end position="185"/>
    </location>
</feature>
<dbReference type="InterPro" id="IPR036259">
    <property type="entry name" value="MFS_trans_sf"/>
</dbReference>
<dbReference type="CDD" id="cd17477">
    <property type="entry name" value="MFS_YcaD_like"/>
    <property type="match status" value="1"/>
</dbReference>
<feature type="transmembrane region" description="Helical" evidence="4">
    <location>
        <begin position="46"/>
        <end position="69"/>
    </location>
</feature>
<evidence type="ECO:0000256" key="1">
    <source>
        <dbReference type="ARBA" id="ARBA00022692"/>
    </source>
</evidence>
<evidence type="ECO:0000256" key="2">
    <source>
        <dbReference type="ARBA" id="ARBA00022989"/>
    </source>
</evidence>
<keyword evidence="7" id="KW-1185">Reference proteome</keyword>
<evidence type="ECO:0000256" key="4">
    <source>
        <dbReference type="SAM" id="Phobius"/>
    </source>
</evidence>
<reference evidence="6 7" key="1">
    <citation type="submission" date="2023-07" db="EMBL/GenBank/DDBJ databases">
        <title>Genomic Encyclopedia of Type Strains, Phase IV (KMG-IV): sequencing the most valuable type-strain genomes for metagenomic binning, comparative biology and taxonomic classification.</title>
        <authorList>
            <person name="Goeker M."/>
        </authorList>
    </citation>
    <scope>NUCLEOTIDE SEQUENCE [LARGE SCALE GENOMIC DNA]</scope>
    <source>
        <strain evidence="6 7">DSM 15561</strain>
    </source>
</reference>
<dbReference type="EMBL" id="JAUSVR010000011">
    <property type="protein sequence ID" value="MDQ0512281.1"/>
    <property type="molecule type" value="Genomic_DNA"/>
</dbReference>
<sequence length="401" mass="41922">MSRRLASADFGPIRAILPLVLAIAIVTAGSGLLTTRTALELSLAKASVGAIRSVITGYPLGFLLGCALARPLIARIGHGRAFQLMAALTGLATMLFLASSEVWVWTGLRIVNGFAMAVIFTVAESWINLDSGPRNRGSLIAFYMIMSTLGLVAGQSMINLGDPTGAGLILLAALICLAAALPFAVDGRMRPAGYDPSRAEPATDEVVSFGRLLRITPLIVVLAVLQTGMTNMNFGVLAPIYATHTGHPAGTAAALVIVFSLGGFIAQFPVGWLSDRIDRPLILAGAGLIAALCCLATALFGHLSTPLLFVLLFVYGATTLCIYPVAIAYAGATVERRFVVAVSGRLLFVYSIGAVIAPPLSNELMARIEPAALFLFLGAISLVVGVGGVAEFARSRRRTAR</sequence>
<dbReference type="SUPFAM" id="SSF103473">
    <property type="entry name" value="MFS general substrate transporter"/>
    <property type="match status" value="1"/>
</dbReference>
<name>A0ABU0LUB4_9HYPH</name>